<dbReference type="PANTHER" id="PTHR37784">
    <property type="entry name" value="PROTEIN MSN1"/>
    <property type="match status" value="1"/>
</dbReference>
<feature type="compositionally biased region" description="Polar residues" evidence="1">
    <location>
        <begin position="714"/>
        <end position="724"/>
    </location>
</feature>
<comment type="caution">
    <text evidence="4">The sequence shown here is derived from an EMBL/GenBank/DDBJ whole genome shotgun (WGS) entry which is preliminary data.</text>
</comment>
<evidence type="ECO:0000259" key="3">
    <source>
        <dbReference type="Pfam" id="PF16787"/>
    </source>
</evidence>
<proteinExistence type="predicted"/>
<dbReference type="Pfam" id="PF12550">
    <property type="entry name" value="GCR1_C"/>
    <property type="match status" value="1"/>
</dbReference>
<dbReference type="InterPro" id="IPR038279">
    <property type="entry name" value="Ndc10_dom2_sf"/>
</dbReference>
<evidence type="ECO:0000313" key="4">
    <source>
        <dbReference type="EMBL" id="TPX46070.1"/>
    </source>
</evidence>
<name>A0A507D4A1_9FUNG</name>
<feature type="compositionally biased region" description="Basic residues" evidence="1">
    <location>
        <begin position="393"/>
        <end position="403"/>
    </location>
</feature>
<dbReference type="GO" id="GO:0060963">
    <property type="term" value="P:positive regulation of ribosomal protein gene transcription by RNA polymerase II"/>
    <property type="evidence" value="ECO:0007669"/>
    <property type="project" value="TreeGrafter"/>
</dbReference>
<dbReference type="GO" id="GO:0000978">
    <property type="term" value="F:RNA polymerase II cis-regulatory region sequence-specific DNA binding"/>
    <property type="evidence" value="ECO:0007669"/>
    <property type="project" value="TreeGrafter"/>
</dbReference>
<dbReference type="Pfam" id="PF16787">
    <property type="entry name" value="NDC10_II"/>
    <property type="match status" value="2"/>
</dbReference>
<dbReference type="InterPro" id="IPR031872">
    <property type="entry name" value="NDC10_II"/>
</dbReference>
<gene>
    <name evidence="4" type="ORF">SeLEV6574_g03450</name>
</gene>
<dbReference type="Proteomes" id="UP000320475">
    <property type="component" value="Unassembled WGS sequence"/>
</dbReference>
<protein>
    <recommendedName>
        <fullName evidence="6">Ndc10 domain-containing protein</fullName>
    </recommendedName>
</protein>
<evidence type="ECO:0000256" key="1">
    <source>
        <dbReference type="SAM" id="MobiDB-lite"/>
    </source>
</evidence>
<dbReference type="AlphaFoldDB" id="A0A507D4A1"/>
<evidence type="ECO:0008006" key="6">
    <source>
        <dbReference type="Google" id="ProtNLM"/>
    </source>
</evidence>
<feature type="compositionally biased region" description="Polar residues" evidence="1">
    <location>
        <begin position="13"/>
        <end position="31"/>
    </location>
</feature>
<feature type="region of interest" description="Disordered" evidence="1">
    <location>
        <begin position="714"/>
        <end position="768"/>
    </location>
</feature>
<dbReference type="Gene3D" id="1.10.443.20">
    <property type="entry name" value="Centromere DNA-binding protein complex CBF3 subunit, domain 2"/>
    <property type="match status" value="2"/>
</dbReference>
<reference evidence="4 5" key="1">
    <citation type="journal article" date="2019" name="Sci. Rep.">
        <title>Comparative genomics of chytrid fungi reveal insights into the obligate biotrophic and pathogenic lifestyle of Synchytrium endobioticum.</title>
        <authorList>
            <person name="van de Vossenberg B.T.L.H."/>
            <person name="Warris S."/>
            <person name="Nguyen H.D.T."/>
            <person name="van Gent-Pelzer M.P.E."/>
            <person name="Joly D.L."/>
            <person name="van de Geest H.C."/>
            <person name="Bonants P.J.M."/>
            <person name="Smith D.S."/>
            <person name="Levesque C.A."/>
            <person name="van der Lee T.A.J."/>
        </authorList>
    </citation>
    <scope>NUCLEOTIDE SEQUENCE [LARGE SCALE GENOMIC DNA]</scope>
    <source>
        <strain evidence="4 5">LEV6574</strain>
    </source>
</reference>
<dbReference type="VEuPathDB" id="FungiDB:SeMB42_g04077"/>
<feature type="domain" description="Ndc10" evidence="3">
    <location>
        <begin position="449"/>
        <end position="608"/>
    </location>
</feature>
<feature type="region of interest" description="Disordered" evidence="1">
    <location>
        <begin position="393"/>
        <end position="453"/>
    </location>
</feature>
<sequence length="884" mass="99817">MDTTSLNTIVARTAAGPSSSNPDNQPTTTYDNAGDLRDVIQSVTRKMNSVLSSGVGENYGNMFALYDAWCRERGFCRDDGSVNNDVTEQKIALFLEKVVIPRGDRSKAHLVDIYGNKTTATILPDTSSELRPVGDDVSSASQVDVAPSKKRIPNPSIKAFESYPEWVAQRTIDPVPISTSTLNGWINALVHHRRIQRQTDPNRFKQEPDERGPLVRAVHQSYKQSLSLKVDSTYKTKVPYAAANTITRKQQVQLFEANWCRNSVEGLRDLLDMNASIAMLMRSEDSRITRLSDCSLAMLGDRDDNDQLVEGWLISFFGEGKTRSDSDKVQVATVIRHRSIHNCGVFGLAIYLFWRYHVANEKFPNLLKREEWYDIALLLNHSYNEKRAVALAKRRASKRKRPASRTSRNESIDEVDGPSSSDSEDEKQGKKTKRQLSKPGGRPNEQGVSYDSQRKSVANAFKSVGIVSRQKTHARRHAGTHILQMKEIDDHNLSLAGRWEGSVAEKHYMIKIPFKAVREMAGFPVPPYHPDRNCFAPSEDLERQIFPEIEHYESELRKVSTDPDYAAFGLITLLKWLRKVLLQDTAYIMMHHPDYLKHPVFEHAIFASEVMSKFAETYKAAIGSRPPFETSQNLRAHQAEIASNLSQIQQQVTSQAAGFHAEMLQRHQELNLANHHQKEQLNRMAVKINEVSRSVNDIRLGRLQAAQAEMTALTNGINSQQDPSPSDGIRIRHAPSSHASEVSNEERPNSNTDIILREDPTTTSQTSSIPAPQVWFNATIKSVHEAYNEWYNGVNGHLSIKSLEENEKANNDTSWRKGATARQTKSKYEYLRRRRQVIQLVDKKVAEGMSLDNALNEVELLRDNKELNSFLNPKKAKPTNAAAL</sequence>
<feature type="domain" description="Ndc10" evidence="3">
    <location>
        <begin position="257"/>
        <end position="383"/>
    </location>
</feature>
<dbReference type="PANTHER" id="PTHR37784:SF2">
    <property type="entry name" value="HIGH-OSMOLARITY-INDUCED TRANSCRIPTION PROTEIN 1"/>
    <property type="match status" value="1"/>
</dbReference>
<evidence type="ECO:0000313" key="5">
    <source>
        <dbReference type="Proteomes" id="UP000320475"/>
    </source>
</evidence>
<dbReference type="VEuPathDB" id="FungiDB:SeMB42_g06987"/>
<dbReference type="InterPro" id="IPR052146">
    <property type="entry name" value="HOT1"/>
</dbReference>
<dbReference type="EMBL" id="QEAM01000116">
    <property type="protein sequence ID" value="TPX46070.1"/>
    <property type="molecule type" value="Genomic_DNA"/>
</dbReference>
<accession>A0A507D4A1</accession>
<evidence type="ECO:0000259" key="2">
    <source>
        <dbReference type="Pfam" id="PF12550"/>
    </source>
</evidence>
<dbReference type="GO" id="GO:0000981">
    <property type="term" value="F:DNA-binding transcription factor activity, RNA polymerase II-specific"/>
    <property type="evidence" value="ECO:0007669"/>
    <property type="project" value="TreeGrafter"/>
</dbReference>
<feature type="region of interest" description="Disordered" evidence="1">
    <location>
        <begin position="13"/>
        <end position="32"/>
    </location>
</feature>
<feature type="domain" description="Transcription activator GCR1-like" evidence="2">
    <location>
        <begin position="776"/>
        <end position="862"/>
    </location>
</feature>
<dbReference type="InterPro" id="IPR022210">
    <property type="entry name" value="TF_GCR1-like"/>
</dbReference>
<organism evidence="4 5">
    <name type="scientific">Synchytrium endobioticum</name>
    <dbReference type="NCBI Taxonomy" id="286115"/>
    <lineage>
        <taxon>Eukaryota</taxon>
        <taxon>Fungi</taxon>
        <taxon>Fungi incertae sedis</taxon>
        <taxon>Chytridiomycota</taxon>
        <taxon>Chytridiomycota incertae sedis</taxon>
        <taxon>Chytridiomycetes</taxon>
        <taxon>Synchytriales</taxon>
        <taxon>Synchytriaceae</taxon>
        <taxon>Synchytrium</taxon>
    </lineage>
</organism>
<dbReference type="OrthoDB" id="2449454at2759"/>